<proteinExistence type="predicted"/>
<dbReference type="GO" id="GO:0000271">
    <property type="term" value="P:polysaccharide biosynthetic process"/>
    <property type="evidence" value="ECO:0007669"/>
    <property type="project" value="TreeGrafter"/>
</dbReference>
<evidence type="ECO:0000313" key="4">
    <source>
        <dbReference type="Proteomes" id="UP001328107"/>
    </source>
</evidence>
<evidence type="ECO:0000259" key="2">
    <source>
        <dbReference type="Pfam" id="PF19040"/>
    </source>
</evidence>
<dbReference type="EMBL" id="BTRK01000005">
    <property type="protein sequence ID" value="GMR52794.1"/>
    <property type="molecule type" value="Genomic_DNA"/>
</dbReference>
<keyword evidence="4" id="KW-1185">Reference proteome</keyword>
<keyword evidence="1" id="KW-1133">Transmembrane helix</keyword>
<dbReference type="PANTHER" id="PTHR23028">
    <property type="entry name" value="ACETYLTRANSFERASE"/>
    <property type="match status" value="1"/>
</dbReference>
<dbReference type="InterPro" id="IPR043968">
    <property type="entry name" value="SGNH"/>
</dbReference>
<dbReference type="AlphaFoldDB" id="A0AAN5CZ67"/>
<dbReference type="Pfam" id="PF19040">
    <property type="entry name" value="SGNH"/>
    <property type="match status" value="1"/>
</dbReference>
<sequence length="326" mass="37412">SSASSTVSFVVVGVIYLLMLCAVLFHLPQHLNKAVETKVPFDEIVAAAIKWNAHESHIHYYNERPFKECVNDPEGIKMRDGYTHQTPYECIWKPNHTGNISILVVGNSISHRATKILHPILEKNEDVKELRLFAASACKPIEGNCPQFFTAMMKLVERMKPDITFLIYDESMRLRANIVDIETDKALADFVEFLRPLSAHSKYLVLDEFYPSAITTAGVAASMYKRLLRNQSLDDLKREYQPFLDIYSFYFRRLDRLPSHFPNLIRHNTSGPLCAEQPGSCWWFNRANLHAYFTDNLHLTADGLELEKESYAKIVEQLIGKVKNQS</sequence>
<gene>
    <name evidence="3" type="ORF">PMAYCL1PPCAC_22990</name>
</gene>
<evidence type="ECO:0000313" key="3">
    <source>
        <dbReference type="EMBL" id="GMR52794.1"/>
    </source>
</evidence>
<keyword evidence="1" id="KW-0812">Transmembrane</keyword>
<name>A0AAN5CZ67_9BILA</name>
<feature type="domain" description="SGNH" evidence="2">
    <location>
        <begin position="88"/>
        <end position="306"/>
    </location>
</feature>
<evidence type="ECO:0000256" key="1">
    <source>
        <dbReference type="SAM" id="Phobius"/>
    </source>
</evidence>
<dbReference type="PANTHER" id="PTHR23028:SF53">
    <property type="entry name" value="ACYL_TRANSF_3 DOMAIN-CONTAINING PROTEIN"/>
    <property type="match status" value="1"/>
</dbReference>
<keyword evidence="1" id="KW-0472">Membrane</keyword>
<protein>
    <recommendedName>
        <fullName evidence="2">SGNH domain-containing protein</fullName>
    </recommendedName>
</protein>
<reference evidence="4" key="1">
    <citation type="submission" date="2022-10" db="EMBL/GenBank/DDBJ databases">
        <title>Genome assembly of Pristionchus species.</title>
        <authorList>
            <person name="Yoshida K."/>
            <person name="Sommer R.J."/>
        </authorList>
    </citation>
    <scope>NUCLEOTIDE SEQUENCE [LARGE SCALE GENOMIC DNA]</scope>
    <source>
        <strain evidence="4">RS5460</strain>
    </source>
</reference>
<dbReference type="GO" id="GO:0016020">
    <property type="term" value="C:membrane"/>
    <property type="evidence" value="ECO:0007669"/>
    <property type="project" value="TreeGrafter"/>
</dbReference>
<accession>A0AAN5CZ67</accession>
<feature type="non-terminal residue" evidence="3">
    <location>
        <position position="1"/>
    </location>
</feature>
<dbReference type="Proteomes" id="UP001328107">
    <property type="component" value="Unassembled WGS sequence"/>
</dbReference>
<comment type="caution">
    <text evidence="3">The sequence shown here is derived from an EMBL/GenBank/DDBJ whole genome shotgun (WGS) entry which is preliminary data.</text>
</comment>
<feature type="transmembrane region" description="Helical" evidence="1">
    <location>
        <begin position="6"/>
        <end position="27"/>
    </location>
</feature>
<organism evidence="3 4">
    <name type="scientific">Pristionchus mayeri</name>
    <dbReference type="NCBI Taxonomy" id="1317129"/>
    <lineage>
        <taxon>Eukaryota</taxon>
        <taxon>Metazoa</taxon>
        <taxon>Ecdysozoa</taxon>
        <taxon>Nematoda</taxon>
        <taxon>Chromadorea</taxon>
        <taxon>Rhabditida</taxon>
        <taxon>Rhabditina</taxon>
        <taxon>Diplogasteromorpha</taxon>
        <taxon>Diplogasteroidea</taxon>
        <taxon>Neodiplogasteridae</taxon>
        <taxon>Pristionchus</taxon>
    </lineage>
</organism>
<dbReference type="InterPro" id="IPR050879">
    <property type="entry name" value="Acyltransferase_3"/>
</dbReference>